<evidence type="ECO:0000313" key="2">
    <source>
        <dbReference type="EMBL" id="KAH6657329.1"/>
    </source>
</evidence>
<proteinExistence type="predicted"/>
<dbReference type="PANTHER" id="PTHR43349">
    <property type="entry name" value="PINORESINOL REDUCTASE-RELATED"/>
    <property type="match status" value="1"/>
</dbReference>
<gene>
    <name evidence="2" type="ORF">BKA67DRAFT_655603</name>
</gene>
<dbReference type="RefSeq" id="XP_045961563.1">
    <property type="nucleotide sequence ID" value="XM_046106788.1"/>
</dbReference>
<sequence>MSTPTKVLVVGPTGRTGGSVLDGLLDSSTNFEITTLVRQASVDKPEVKKFKDRGVTVVVGDLRGPKQDLVKILSGIDVVVSCIVAFDLGAEILLAEAAKEAGVKRFVPSSFQTPGPRGVMILADRKDEVLSAVQRLHLPWTLIDVGWWSNQIVPPLPSGRTKKFVLEHFSNIPGDGTVRNGFTDLRDVGKYVAKIIVDPRTLNKKVYAYTEVSTMNQVVDLMSELSGEEAIRDYLPAEKIQQAITEAQKDYEVEEKRQQATLILFINQYWQSWGVRGDNTPEAAEIFGYLDFKKLYPDVKGKTIKELFQGILDGSETPIKPFQL</sequence>
<accession>A0A9P8US32</accession>
<dbReference type="InterPro" id="IPR050608">
    <property type="entry name" value="NmrA-type/Isoflavone_red_sf"/>
</dbReference>
<dbReference type="EMBL" id="JAGPXC010000002">
    <property type="protein sequence ID" value="KAH6657329.1"/>
    <property type="molecule type" value="Genomic_DNA"/>
</dbReference>
<dbReference type="Gene3D" id="3.90.25.10">
    <property type="entry name" value="UDP-galactose 4-epimerase, domain 1"/>
    <property type="match status" value="1"/>
</dbReference>
<name>A0A9P8US32_9PEZI</name>
<protein>
    <submittedName>
        <fullName evidence="2">Isoflavone reductase</fullName>
    </submittedName>
</protein>
<dbReference type="Pfam" id="PF05368">
    <property type="entry name" value="NmrA"/>
    <property type="match status" value="1"/>
</dbReference>
<dbReference type="GeneID" id="70135679"/>
<dbReference type="InterPro" id="IPR036291">
    <property type="entry name" value="NAD(P)-bd_dom_sf"/>
</dbReference>
<reference evidence="2" key="1">
    <citation type="journal article" date="2021" name="Nat. Commun.">
        <title>Genetic determinants of endophytism in the Arabidopsis root mycobiome.</title>
        <authorList>
            <person name="Mesny F."/>
            <person name="Miyauchi S."/>
            <person name="Thiergart T."/>
            <person name="Pickel B."/>
            <person name="Atanasova L."/>
            <person name="Karlsson M."/>
            <person name="Huettel B."/>
            <person name="Barry K.W."/>
            <person name="Haridas S."/>
            <person name="Chen C."/>
            <person name="Bauer D."/>
            <person name="Andreopoulos W."/>
            <person name="Pangilinan J."/>
            <person name="LaButti K."/>
            <person name="Riley R."/>
            <person name="Lipzen A."/>
            <person name="Clum A."/>
            <person name="Drula E."/>
            <person name="Henrissat B."/>
            <person name="Kohler A."/>
            <person name="Grigoriev I.V."/>
            <person name="Martin F.M."/>
            <person name="Hacquard S."/>
        </authorList>
    </citation>
    <scope>NUCLEOTIDE SEQUENCE</scope>
    <source>
        <strain evidence="2">MPI-SDFR-AT-0073</strain>
    </source>
</reference>
<organism evidence="2 3">
    <name type="scientific">Truncatella angustata</name>
    <dbReference type="NCBI Taxonomy" id="152316"/>
    <lineage>
        <taxon>Eukaryota</taxon>
        <taxon>Fungi</taxon>
        <taxon>Dikarya</taxon>
        <taxon>Ascomycota</taxon>
        <taxon>Pezizomycotina</taxon>
        <taxon>Sordariomycetes</taxon>
        <taxon>Xylariomycetidae</taxon>
        <taxon>Amphisphaeriales</taxon>
        <taxon>Sporocadaceae</taxon>
        <taxon>Truncatella</taxon>
    </lineage>
</organism>
<dbReference type="Gene3D" id="3.40.50.720">
    <property type="entry name" value="NAD(P)-binding Rossmann-like Domain"/>
    <property type="match status" value="1"/>
</dbReference>
<evidence type="ECO:0000259" key="1">
    <source>
        <dbReference type="Pfam" id="PF05368"/>
    </source>
</evidence>
<dbReference type="PANTHER" id="PTHR43349:SF93">
    <property type="entry name" value="ISOFLAVONE REDUCTASE HOMOLOG P3-RELATED"/>
    <property type="match status" value="1"/>
</dbReference>
<dbReference type="Proteomes" id="UP000758603">
    <property type="component" value="Unassembled WGS sequence"/>
</dbReference>
<feature type="domain" description="NmrA-like" evidence="1">
    <location>
        <begin position="5"/>
        <end position="247"/>
    </location>
</feature>
<evidence type="ECO:0000313" key="3">
    <source>
        <dbReference type="Proteomes" id="UP000758603"/>
    </source>
</evidence>
<comment type="caution">
    <text evidence="2">The sequence shown here is derived from an EMBL/GenBank/DDBJ whole genome shotgun (WGS) entry which is preliminary data.</text>
</comment>
<keyword evidence="3" id="KW-1185">Reference proteome</keyword>
<dbReference type="OrthoDB" id="419598at2759"/>
<dbReference type="SUPFAM" id="SSF51735">
    <property type="entry name" value="NAD(P)-binding Rossmann-fold domains"/>
    <property type="match status" value="1"/>
</dbReference>
<dbReference type="AlphaFoldDB" id="A0A9P8US32"/>
<dbReference type="InterPro" id="IPR008030">
    <property type="entry name" value="NmrA-like"/>
</dbReference>